<sequence>MPIWIVSPRVFWANCCIVGPEVRFDAMRQTPCRKTRLCFIIDKLALRSGGAERVLIETANALYDHGYAVEIVTYEPRGKRPFYPLRKGIILSNIRPRDHNRSQVWRVMSRVRSMLHRNRFFIPGLSHLQWWSQNGSFRRRLAAHIDATAPDVAIAFLPPAVTALGHAHFSHQTRRFASLHNVPEQDFDNPGRWDPNPVDRKLRRAALAHFDGIGILLPEFRDWFDDELQERLIVMPNAVHPVDPACLSAAKRKKRVISVGRLADVKQHRLLIEAWSHLKDDFPDWICEIYGVGPLESALKEQIEQLQLDETVILRGATNAIEKEYLSAKILAHPAEFEGFGLVITEALAHGLPVVGFEDCSGFNFIVHDQVSGLFVSAAGDRAKNLSGSLAKLMRDPALCTALGDAGLKEIERFSPQSILALWEQAIQGTDQRLVLEA</sequence>
<dbReference type="PANTHER" id="PTHR12526:SF630">
    <property type="entry name" value="GLYCOSYLTRANSFERASE"/>
    <property type="match status" value="1"/>
</dbReference>
<evidence type="ECO:0000313" key="3">
    <source>
        <dbReference type="EMBL" id="AVW92595.1"/>
    </source>
</evidence>
<protein>
    <recommendedName>
        <fullName evidence="5">Glycosyltransferase family 4 protein</fullName>
    </recommendedName>
</protein>
<dbReference type="InterPro" id="IPR001296">
    <property type="entry name" value="Glyco_trans_1"/>
</dbReference>
<dbReference type="Pfam" id="PF00534">
    <property type="entry name" value="Glycos_transf_1"/>
    <property type="match status" value="1"/>
</dbReference>
<dbReference type="GO" id="GO:0016757">
    <property type="term" value="F:glycosyltransferase activity"/>
    <property type="evidence" value="ECO:0007669"/>
    <property type="project" value="InterPro"/>
</dbReference>
<dbReference type="SUPFAM" id="SSF53756">
    <property type="entry name" value="UDP-Glycosyltransferase/glycogen phosphorylase"/>
    <property type="match status" value="1"/>
</dbReference>
<gene>
    <name evidence="3" type="ORF">DA792_17110</name>
</gene>
<dbReference type="EMBL" id="CP028475">
    <property type="protein sequence ID" value="AVW92595.1"/>
    <property type="molecule type" value="Genomic_DNA"/>
</dbReference>
<proteinExistence type="predicted"/>
<dbReference type="KEGG" id="cbak:DA792_17110"/>
<feature type="domain" description="Glycosyl transferase family 1" evidence="1">
    <location>
        <begin position="250"/>
        <end position="407"/>
    </location>
</feature>
<evidence type="ECO:0000313" key="4">
    <source>
        <dbReference type="Proteomes" id="UP000241447"/>
    </source>
</evidence>
<name>A0A2R4M5Z7_9RHOB</name>
<dbReference type="InterPro" id="IPR028098">
    <property type="entry name" value="Glyco_trans_4-like_N"/>
</dbReference>
<dbReference type="Gene3D" id="3.40.50.2000">
    <property type="entry name" value="Glycogen Phosphorylase B"/>
    <property type="match status" value="2"/>
</dbReference>
<reference evidence="3 4" key="1">
    <citation type="submission" date="2018-03" db="EMBL/GenBank/DDBJ databases">
        <title>The Complete Genome of Celeribacter baekdonensis strain LH4, a Thiosulfate-Oxidizing Alphaproteobacterium Isolated from Gulf of Mexico Continental Slope Sediments.</title>
        <authorList>
            <person name="Flood B.E."/>
            <person name="Bailey J.V."/>
            <person name="Leprich D."/>
        </authorList>
    </citation>
    <scope>NUCLEOTIDE SEQUENCE [LARGE SCALE GENOMIC DNA]</scope>
    <source>
        <strain evidence="3 4">LH4</strain>
    </source>
</reference>
<evidence type="ECO:0000259" key="1">
    <source>
        <dbReference type="Pfam" id="PF00534"/>
    </source>
</evidence>
<dbReference type="PANTHER" id="PTHR12526">
    <property type="entry name" value="GLYCOSYLTRANSFERASE"/>
    <property type="match status" value="1"/>
</dbReference>
<accession>A0A2R4M5Z7</accession>
<dbReference type="Pfam" id="PF13439">
    <property type="entry name" value="Glyco_transf_4"/>
    <property type="match status" value="1"/>
</dbReference>
<dbReference type="Proteomes" id="UP000241447">
    <property type="component" value="Chromosome"/>
</dbReference>
<evidence type="ECO:0008006" key="5">
    <source>
        <dbReference type="Google" id="ProtNLM"/>
    </source>
</evidence>
<evidence type="ECO:0000259" key="2">
    <source>
        <dbReference type="Pfam" id="PF13439"/>
    </source>
</evidence>
<dbReference type="AlphaFoldDB" id="A0A2R4M5Z7"/>
<organism evidence="3 4">
    <name type="scientific">Celeribacter baekdonensis</name>
    <dbReference type="NCBI Taxonomy" id="875171"/>
    <lineage>
        <taxon>Bacteria</taxon>
        <taxon>Pseudomonadati</taxon>
        <taxon>Pseudomonadota</taxon>
        <taxon>Alphaproteobacteria</taxon>
        <taxon>Rhodobacterales</taxon>
        <taxon>Roseobacteraceae</taxon>
        <taxon>Celeribacter</taxon>
    </lineage>
</organism>
<feature type="domain" description="Glycosyltransferase subfamily 4-like N-terminal" evidence="2">
    <location>
        <begin position="49"/>
        <end position="240"/>
    </location>
</feature>